<evidence type="ECO:0000313" key="1">
    <source>
        <dbReference type="EMBL" id="CAB4176511.1"/>
    </source>
</evidence>
<dbReference type="EMBL" id="LR796941">
    <property type="protein sequence ID" value="CAB4176511.1"/>
    <property type="molecule type" value="Genomic_DNA"/>
</dbReference>
<evidence type="ECO:0000313" key="4">
    <source>
        <dbReference type="EMBL" id="CAB4211385.1"/>
    </source>
</evidence>
<evidence type="ECO:0000313" key="3">
    <source>
        <dbReference type="EMBL" id="CAB4197600.1"/>
    </source>
</evidence>
<dbReference type="EMBL" id="LR797371">
    <property type="protein sequence ID" value="CAB4211385.1"/>
    <property type="molecule type" value="Genomic_DNA"/>
</dbReference>
<evidence type="ECO:0000313" key="2">
    <source>
        <dbReference type="EMBL" id="CAB4182993.1"/>
    </source>
</evidence>
<name>A0A6J5Q4V4_9CAUD</name>
<gene>
    <name evidence="2" type="ORF">UFOVP1076_34</name>
    <name evidence="3" type="ORF">UFOVP1314_17</name>
    <name evidence="4" type="ORF">UFOVP1427_54</name>
    <name evidence="5" type="ORF">UFOVP1523_58</name>
    <name evidence="1" type="ORF">UFOVP991_34</name>
</gene>
<evidence type="ECO:0000313" key="5">
    <source>
        <dbReference type="EMBL" id="CAB5238037.1"/>
    </source>
</evidence>
<dbReference type="EMBL" id="LR797258">
    <property type="protein sequence ID" value="CAB4197600.1"/>
    <property type="molecule type" value="Genomic_DNA"/>
</dbReference>
<sequence length="120" mass="13397">MYKVRDLHGVLATPWGCWNEGEAFVPPPTLPREILRNWMEKGVIVTDEAGPDVEELLDEVDVLTTMDRKQLLTVISTNKQQLGTVKPRQSWTDDVIRQAIRDIAEVSTLTISAAEAPASL</sequence>
<reference evidence="1" key="1">
    <citation type="submission" date="2020-05" db="EMBL/GenBank/DDBJ databases">
        <authorList>
            <person name="Chiriac C."/>
            <person name="Salcher M."/>
            <person name="Ghai R."/>
            <person name="Kavagutti S V."/>
        </authorList>
    </citation>
    <scope>NUCLEOTIDE SEQUENCE</scope>
</reference>
<dbReference type="EMBL" id="LR797025">
    <property type="protein sequence ID" value="CAB4182993.1"/>
    <property type="molecule type" value="Genomic_DNA"/>
</dbReference>
<protein>
    <submittedName>
        <fullName evidence="1">Uncharacterized protein</fullName>
    </submittedName>
</protein>
<proteinExistence type="predicted"/>
<organism evidence="1">
    <name type="scientific">uncultured Caudovirales phage</name>
    <dbReference type="NCBI Taxonomy" id="2100421"/>
    <lineage>
        <taxon>Viruses</taxon>
        <taxon>Duplodnaviria</taxon>
        <taxon>Heunggongvirae</taxon>
        <taxon>Uroviricota</taxon>
        <taxon>Caudoviricetes</taxon>
        <taxon>Peduoviridae</taxon>
        <taxon>Maltschvirus</taxon>
        <taxon>Maltschvirus maltsch</taxon>
    </lineage>
</organism>
<dbReference type="EMBL" id="LR798456">
    <property type="protein sequence ID" value="CAB5238037.1"/>
    <property type="molecule type" value="Genomic_DNA"/>
</dbReference>
<accession>A0A6J5Q4V4</accession>